<dbReference type="Proteomes" id="UP000006320">
    <property type="component" value="Unassembled WGS sequence"/>
</dbReference>
<name>A0AAV3UZP3_9ALTE</name>
<dbReference type="EMBL" id="BAEM01000032">
    <property type="protein sequence ID" value="GAC10249.1"/>
    <property type="molecule type" value="Genomic_DNA"/>
</dbReference>
<sequence>MRHVEVHDLSLNHVPLNHVTVIEKSMRVKNAAQRLKAIKSNGSKCAVSKQDRAVGTE</sequence>
<protein>
    <submittedName>
        <fullName evidence="1">Uncharacterized protein</fullName>
    </submittedName>
</protein>
<dbReference type="AlphaFoldDB" id="A0AAV3UZP3"/>
<evidence type="ECO:0000313" key="1">
    <source>
        <dbReference type="EMBL" id="GAC10249.1"/>
    </source>
</evidence>
<accession>A0AAV3UZP3</accession>
<reference evidence="1 2" key="1">
    <citation type="journal article" date="2017" name="Antonie Van Leeuwenhoek">
        <title>Rhizobium rhizosphaerae sp. nov., a novel species isolated from rice rhizosphere.</title>
        <authorList>
            <person name="Zhao J.J."/>
            <person name="Zhang J."/>
            <person name="Zhang R.J."/>
            <person name="Zhang C.W."/>
            <person name="Yin H.Q."/>
            <person name="Zhang X.X."/>
        </authorList>
    </citation>
    <scope>NUCLEOTIDE SEQUENCE [LARGE SCALE GENOMIC DNA]</scope>
    <source>
        <strain evidence="1 2">S18K6</strain>
    </source>
</reference>
<evidence type="ECO:0000313" key="2">
    <source>
        <dbReference type="Proteomes" id="UP000006320"/>
    </source>
</evidence>
<proteinExistence type="predicted"/>
<comment type="caution">
    <text evidence="1">The sequence shown here is derived from an EMBL/GenBank/DDBJ whole genome shotgun (WGS) entry which is preliminary data.</text>
</comment>
<gene>
    <name evidence="1" type="ORF">GCHA_2302</name>
</gene>
<organism evidence="1 2">
    <name type="scientific">Paraglaciecola chathamensis S18K6</name>
    <dbReference type="NCBI Taxonomy" id="1127672"/>
    <lineage>
        <taxon>Bacteria</taxon>
        <taxon>Pseudomonadati</taxon>
        <taxon>Pseudomonadota</taxon>
        <taxon>Gammaproteobacteria</taxon>
        <taxon>Alteromonadales</taxon>
        <taxon>Alteromonadaceae</taxon>
        <taxon>Paraglaciecola</taxon>
    </lineage>
</organism>